<dbReference type="InterPro" id="IPR057727">
    <property type="entry name" value="WCX_dom"/>
</dbReference>
<comment type="caution">
    <text evidence="3">The sequence shown here is derived from an EMBL/GenBank/DDBJ whole genome shotgun (WGS) entry which is preliminary data.</text>
</comment>
<dbReference type="PROSITE" id="PS52050">
    <property type="entry name" value="WYL"/>
    <property type="match status" value="1"/>
</dbReference>
<evidence type="ECO:0000259" key="1">
    <source>
        <dbReference type="Pfam" id="PF13280"/>
    </source>
</evidence>
<dbReference type="PATRIC" id="fig|1423804.4.peg.689"/>
<evidence type="ECO:0008006" key="5">
    <source>
        <dbReference type="Google" id="ProtNLM"/>
    </source>
</evidence>
<gene>
    <name evidence="3" type="ORF">FD14_GL000642</name>
</gene>
<dbReference type="Pfam" id="PF25583">
    <property type="entry name" value="WCX"/>
    <property type="match status" value="1"/>
</dbReference>
<feature type="domain" description="WCX" evidence="2">
    <location>
        <begin position="75"/>
        <end position="150"/>
    </location>
</feature>
<reference evidence="3 4" key="1">
    <citation type="journal article" date="2015" name="Genome Announc.">
        <title>Expanding the biotechnology potential of lactobacilli through comparative genomics of 213 strains and associated genera.</title>
        <authorList>
            <person name="Sun Z."/>
            <person name="Harris H.M."/>
            <person name="McCann A."/>
            <person name="Guo C."/>
            <person name="Argimon S."/>
            <person name="Zhang W."/>
            <person name="Yang X."/>
            <person name="Jeffery I.B."/>
            <person name="Cooney J.C."/>
            <person name="Kagawa T.F."/>
            <person name="Liu W."/>
            <person name="Song Y."/>
            <person name="Salvetti E."/>
            <person name="Wrobel A."/>
            <person name="Rasinkangas P."/>
            <person name="Parkhill J."/>
            <person name="Rea M.C."/>
            <person name="O'Sullivan O."/>
            <person name="Ritari J."/>
            <person name="Douillard F.P."/>
            <person name="Paul Ross R."/>
            <person name="Yang R."/>
            <person name="Briner A.E."/>
            <person name="Felis G.E."/>
            <person name="de Vos W.M."/>
            <person name="Barrangou R."/>
            <person name="Klaenhammer T.R."/>
            <person name="Caufield P.W."/>
            <person name="Cui Y."/>
            <person name="Zhang H."/>
            <person name="O'Toole P.W."/>
        </authorList>
    </citation>
    <scope>NUCLEOTIDE SEQUENCE [LARGE SCALE GENOMIC DNA]</scope>
    <source>
        <strain evidence="3 4">DSM 23365</strain>
    </source>
</reference>
<dbReference type="InterPro" id="IPR026881">
    <property type="entry name" value="WYL_dom"/>
</dbReference>
<dbReference type="STRING" id="1423804.FD14_GL000642"/>
<name>A0A0R2F652_9LACO</name>
<dbReference type="PANTHER" id="PTHR34580">
    <property type="match status" value="1"/>
</dbReference>
<dbReference type="Proteomes" id="UP000051442">
    <property type="component" value="Unassembled WGS sequence"/>
</dbReference>
<dbReference type="PANTHER" id="PTHR34580:SF1">
    <property type="entry name" value="PROTEIN PAFC"/>
    <property type="match status" value="1"/>
</dbReference>
<evidence type="ECO:0000259" key="2">
    <source>
        <dbReference type="Pfam" id="PF25583"/>
    </source>
</evidence>
<protein>
    <recommendedName>
        <fullName evidence="5">WYL domain-containing protein</fullName>
    </recommendedName>
</protein>
<evidence type="ECO:0000313" key="3">
    <source>
        <dbReference type="EMBL" id="KRN23887.1"/>
    </source>
</evidence>
<feature type="domain" description="WYL" evidence="1">
    <location>
        <begin position="4"/>
        <end position="48"/>
    </location>
</feature>
<evidence type="ECO:0000313" key="4">
    <source>
        <dbReference type="Proteomes" id="UP000051442"/>
    </source>
</evidence>
<dbReference type="Pfam" id="PF13280">
    <property type="entry name" value="WYL"/>
    <property type="match status" value="1"/>
</dbReference>
<dbReference type="EMBL" id="AYZM01000087">
    <property type="protein sequence ID" value="KRN23887.1"/>
    <property type="molecule type" value="Genomic_DNA"/>
</dbReference>
<proteinExistence type="predicted"/>
<dbReference type="AlphaFoldDB" id="A0A0R2F652"/>
<organism evidence="3 4">
    <name type="scientific">Secundilactobacillus similis DSM 23365 = JCM 2765</name>
    <dbReference type="NCBI Taxonomy" id="1423804"/>
    <lineage>
        <taxon>Bacteria</taxon>
        <taxon>Bacillati</taxon>
        <taxon>Bacillota</taxon>
        <taxon>Bacilli</taxon>
        <taxon>Lactobacillales</taxon>
        <taxon>Lactobacillaceae</taxon>
        <taxon>Secundilactobacillus</taxon>
    </lineage>
</organism>
<dbReference type="InterPro" id="IPR051534">
    <property type="entry name" value="CBASS_pafABC_assoc_protein"/>
</dbReference>
<accession>A0A0R2F652</accession>
<sequence length="153" mass="17639">MNAKNEVSNREVYPFRVVFKNNAWYLTGYSIERKATCSFKLTRLSDLNVEQTDHPEVTGQPWLTESTVQSTPVPQIQVRLRLAERLKYRVFEAFPKSDINQNKSGEFEVVTMVNEGDWMVTYLLSFGSGLTVLAPQSLRDQLRSEVQKILANY</sequence>
<keyword evidence="4" id="KW-1185">Reference proteome</keyword>